<evidence type="ECO:0000256" key="6">
    <source>
        <dbReference type="RuleBase" id="RU003423"/>
    </source>
</evidence>
<feature type="compositionally biased region" description="Low complexity" evidence="7">
    <location>
        <begin position="86"/>
        <end position="95"/>
    </location>
</feature>
<comment type="similarity">
    <text evidence="2 6">Belongs to the 2-oxoacid dehydrogenase family.</text>
</comment>
<evidence type="ECO:0000259" key="8">
    <source>
        <dbReference type="PROSITE" id="PS50968"/>
    </source>
</evidence>
<dbReference type="EC" id="2.3.1.-" evidence="6"/>
<evidence type="ECO:0000256" key="7">
    <source>
        <dbReference type="SAM" id="MobiDB-lite"/>
    </source>
</evidence>
<dbReference type="CDD" id="cd06849">
    <property type="entry name" value="lipoyl_domain"/>
    <property type="match status" value="1"/>
</dbReference>
<dbReference type="InterPro" id="IPR000089">
    <property type="entry name" value="Biotin_lipoyl"/>
</dbReference>
<dbReference type="InterPro" id="IPR004167">
    <property type="entry name" value="PSBD"/>
</dbReference>
<sequence length="494" mass="50049">MTTATNTRVRTFPLPDVGEGLTEAEILEWKVALGDDVVVNQIIVEIETAKAAVELPCPWKGRVIALLAEPGVTIAVGSPIISIDTDPGAGALPGDDPAPAPGAPAAAADEEVGSKIGEVSADGRIATLVGYIPAAGSGARRPRKGAAPAGPAPTAAAHLAAGGEAGIAASAVRTAAAHAETTGAAATATPVPSNGVRSAAALATPPVRKLAKQLGVDLSTLTPTRADGVIGRAEVEAAAGGGTVAESTPTPAPIAPQGAASGERETRVPVKGVRRMTAQAMVSSAFTAPHVTEFLTVDVTPMMELRERLRARRDFAGIKLTPLTFTAKAVCLASLRTPEINSVWDEAAQEIVVKHYVNLGIAAATPRGLVVPNIKDAHRLSLVELAGALGELTDVARQGKTSPASMAGGTVTITNVGVFGVDTGTPIINPGESAILALGSIKDMPWVVDGQIVVRKVCQLALSFDHRVIDGKQGSEFLAAVGALLADPGVALTY</sequence>
<dbReference type="Pfam" id="PF02817">
    <property type="entry name" value="E3_binding"/>
    <property type="match status" value="1"/>
</dbReference>
<keyword evidence="3 6" id="KW-0808">Transferase</keyword>
<evidence type="ECO:0000259" key="9">
    <source>
        <dbReference type="PROSITE" id="PS51826"/>
    </source>
</evidence>
<dbReference type="Gene3D" id="3.30.559.10">
    <property type="entry name" value="Chloramphenicol acetyltransferase-like domain"/>
    <property type="match status" value="1"/>
</dbReference>
<feature type="region of interest" description="Disordered" evidence="7">
    <location>
        <begin position="86"/>
        <end position="111"/>
    </location>
</feature>
<dbReference type="SUPFAM" id="SSF47005">
    <property type="entry name" value="Peripheral subunit-binding domain of 2-oxo acid dehydrogenase complex"/>
    <property type="match status" value="1"/>
</dbReference>
<keyword evidence="5 6" id="KW-0012">Acyltransferase</keyword>
<dbReference type="InterPro" id="IPR023213">
    <property type="entry name" value="CAT-like_dom_sf"/>
</dbReference>
<dbReference type="InterPro" id="IPR001078">
    <property type="entry name" value="2-oxoacid_DH_actylTfrase"/>
</dbReference>
<evidence type="ECO:0000256" key="2">
    <source>
        <dbReference type="ARBA" id="ARBA00007317"/>
    </source>
</evidence>
<keyword evidence="4 6" id="KW-0450">Lipoyl</keyword>
<dbReference type="InterPro" id="IPR050743">
    <property type="entry name" value="2-oxoacid_DH_E2_comp"/>
</dbReference>
<dbReference type="SUPFAM" id="SSF51230">
    <property type="entry name" value="Single hybrid motif"/>
    <property type="match status" value="1"/>
</dbReference>
<organism evidence="10">
    <name type="scientific">Nakamurella sp. A5-74</name>
    <dbReference type="NCBI Taxonomy" id="3158264"/>
    <lineage>
        <taxon>Bacteria</taxon>
        <taxon>Bacillati</taxon>
        <taxon>Actinomycetota</taxon>
        <taxon>Actinomycetes</taxon>
        <taxon>Nakamurellales</taxon>
        <taxon>Nakamurellaceae</taxon>
        <taxon>Nakamurella</taxon>
    </lineage>
</organism>
<evidence type="ECO:0000313" key="10">
    <source>
        <dbReference type="EMBL" id="XCG64270.1"/>
    </source>
</evidence>
<dbReference type="RefSeq" id="WP_353649883.1">
    <property type="nucleotide sequence ID" value="NZ_CP159218.1"/>
</dbReference>
<gene>
    <name evidence="10" type="ORF">ABLG96_02650</name>
</gene>
<dbReference type="GO" id="GO:0031405">
    <property type="term" value="F:lipoic acid binding"/>
    <property type="evidence" value="ECO:0007669"/>
    <property type="project" value="TreeGrafter"/>
</dbReference>
<dbReference type="Pfam" id="PF00364">
    <property type="entry name" value="Biotin_lipoyl"/>
    <property type="match status" value="1"/>
</dbReference>
<dbReference type="PANTHER" id="PTHR43178">
    <property type="entry name" value="DIHYDROLIPOAMIDE ACETYLTRANSFERASE COMPONENT OF PYRUVATE DEHYDROGENASE COMPLEX"/>
    <property type="match status" value="1"/>
</dbReference>
<dbReference type="Gene3D" id="2.40.50.100">
    <property type="match status" value="1"/>
</dbReference>
<protein>
    <recommendedName>
        <fullName evidence="6">Dihydrolipoamide acetyltransferase component of pyruvate dehydrogenase complex</fullName>
        <ecNumber evidence="6">2.3.1.-</ecNumber>
    </recommendedName>
</protein>
<feature type="domain" description="Peripheral subunit-binding (PSBD)" evidence="9">
    <location>
        <begin position="202"/>
        <end position="239"/>
    </location>
</feature>
<dbReference type="PROSITE" id="PS50968">
    <property type="entry name" value="BIOTINYL_LIPOYL"/>
    <property type="match status" value="1"/>
</dbReference>
<proteinExistence type="inferred from homology"/>
<evidence type="ECO:0000256" key="4">
    <source>
        <dbReference type="ARBA" id="ARBA00022823"/>
    </source>
</evidence>
<dbReference type="Pfam" id="PF00198">
    <property type="entry name" value="2-oxoacid_dh"/>
    <property type="match status" value="1"/>
</dbReference>
<dbReference type="PANTHER" id="PTHR43178:SF5">
    <property type="entry name" value="LIPOAMIDE ACYLTRANSFERASE COMPONENT OF BRANCHED-CHAIN ALPHA-KETO ACID DEHYDROGENASE COMPLEX, MITOCHONDRIAL"/>
    <property type="match status" value="1"/>
</dbReference>
<accession>A0AAU8DPZ8</accession>
<dbReference type="GO" id="GO:0005737">
    <property type="term" value="C:cytoplasm"/>
    <property type="evidence" value="ECO:0007669"/>
    <property type="project" value="TreeGrafter"/>
</dbReference>
<evidence type="ECO:0000256" key="5">
    <source>
        <dbReference type="ARBA" id="ARBA00023315"/>
    </source>
</evidence>
<dbReference type="AlphaFoldDB" id="A0AAU8DPZ8"/>
<dbReference type="SUPFAM" id="SSF52777">
    <property type="entry name" value="CoA-dependent acyltransferases"/>
    <property type="match status" value="1"/>
</dbReference>
<dbReference type="GO" id="GO:0016407">
    <property type="term" value="F:acetyltransferase activity"/>
    <property type="evidence" value="ECO:0007669"/>
    <property type="project" value="TreeGrafter"/>
</dbReference>
<feature type="region of interest" description="Disordered" evidence="7">
    <location>
        <begin position="240"/>
        <end position="267"/>
    </location>
</feature>
<dbReference type="Gene3D" id="4.10.320.10">
    <property type="entry name" value="E3-binding domain"/>
    <property type="match status" value="1"/>
</dbReference>
<dbReference type="FunFam" id="3.30.559.10:FF:000007">
    <property type="entry name" value="Dihydrolipoamide acetyltransferase component of pyruvate dehydrogenase complex"/>
    <property type="match status" value="1"/>
</dbReference>
<dbReference type="PROSITE" id="PS51826">
    <property type="entry name" value="PSBD"/>
    <property type="match status" value="1"/>
</dbReference>
<reference evidence="10" key="1">
    <citation type="submission" date="2024-05" db="EMBL/GenBank/DDBJ databases">
        <authorList>
            <person name="Cai S.Y."/>
            <person name="Jin L.M."/>
            <person name="Li H.R."/>
        </authorList>
    </citation>
    <scope>NUCLEOTIDE SEQUENCE</scope>
    <source>
        <strain evidence="10">A5-74</strain>
    </source>
</reference>
<feature type="domain" description="Lipoyl-binding" evidence="8">
    <location>
        <begin position="9"/>
        <end position="84"/>
    </location>
</feature>
<comment type="cofactor">
    <cofactor evidence="1 6">
        <name>(R)-lipoate</name>
        <dbReference type="ChEBI" id="CHEBI:83088"/>
    </cofactor>
</comment>
<dbReference type="InterPro" id="IPR011053">
    <property type="entry name" value="Single_hybrid_motif"/>
</dbReference>
<dbReference type="InterPro" id="IPR003016">
    <property type="entry name" value="2-oxoA_DH_lipoyl-BS"/>
</dbReference>
<dbReference type="EMBL" id="CP159218">
    <property type="protein sequence ID" value="XCG64270.1"/>
    <property type="molecule type" value="Genomic_DNA"/>
</dbReference>
<dbReference type="InterPro" id="IPR036625">
    <property type="entry name" value="E3-bd_dom_sf"/>
</dbReference>
<evidence type="ECO:0000256" key="3">
    <source>
        <dbReference type="ARBA" id="ARBA00022679"/>
    </source>
</evidence>
<evidence type="ECO:0000256" key="1">
    <source>
        <dbReference type="ARBA" id="ARBA00001938"/>
    </source>
</evidence>
<dbReference type="PROSITE" id="PS00189">
    <property type="entry name" value="LIPOYL"/>
    <property type="match status" value="1"/>
</dbReference>
<name>A0AAU8DPZ8_9ACTN</name>